<dbReference type="Proteomes" id="UP000523431">
    <property type="component" value="Unassembled WGS sequence"/>
</dbReference>
<dbReference type="EMBL" id="JACIID010000005">
    <property type="protein sequence ID" value="MBB4536129.1"/>
    <property type="molecule type" value="Genomic_DNA"/>
</dbReference>
<dbReference type="EMBL" id="JACIHU010000005">
    <property type="protein sequence ID" value="MBB4480321.1"/>
    <property type="molecule type" value="Genomic_DNA"/>
</dbReference>
<accession>A0A7W6V9Y4</accession>
<sequence length="138" mass="14983">MADVYVDGKPGLAELEAAFCDAFGVPSPAVFDGGDAARSFVDFIDKYSVAECWLLERKRFATKLNIYLYQKEEVTSKLSRLSNILGMPVVVDVGRDIRDDNAFLFTPAGDILSGSLEPTPAISLNGQEDVRFSPEAAA</sequence>
<dbReference type="AlphaFoldDB" id="A0A7W6V9Y4"/>
<evidence type="ECO:0000313" key="4">
    <source>
        <dbReference type="Proteomes" id="UP000557344"/>
    </source>
</evidence>
<evidence type="ECO:0000313" key="3">
    <source>
        <dbReference type="Proteomes" id="UP000523431"/>
    </source>
</evidence>
<reference evidence="3 4" key="1">
    <citation type="submission" date="2020-08" db="EMBL/GenBank/DDBJ databases">
        <title>Genomic Encyclopedia of Type Strains, Phase IV (KMG-V): Genome sequencing to study the core and pangenomes of soil and plant-associated prokaryotes.</title>
        <authorList>
            <person name="Whitman W."/>
        </authorList>
    </citation>
    <scope>NUCLEOTIDE SEQUENCE [LARGE SCALE GENOMIC DNA]</scope>
    <source>
        <strain evidence="1 4">SEMIA 471</strain>
        <strain evidence="2 3">SEMIA 489</strain>
    </source>
</reference>
<dbReference type="RefSeq" id="WP_183841470.1">
    <property type="nucleotide sequence ID" value="NZ_JACIHU010000005.1"/>
</dbReference>
<comment type="caution">
    <text evidence="1">The sequence shown here is derived from an EMBL/GenBank/DDBJ whole genome shotgun (WGS) entry which is preliminary data.</text>
</comment>
<evidence type="ECO:0000313" key="2">
    <source>
        <dbReference type="EMBL" id="MBB4536129.1"/>
    </source>
</evidence>
<gene>
    <name evidence="1" type="ORF">GGE46_002904</name>
    <name evidence="2" type="ORF">GGE57_002880</name>
</gene>
<name>A0A7W6V9Y4_RHIET</name>
<organism evidence="1 4">
    <name type="scientific">Rhizobium etli</name>
    <dbReference type="NCBI Taxonomy" id="29449"/>
    <lineage>
        <taxon>Bacteria</taxon>
        <taxon>Pseudomonadati</taxon>
        <taxon>Pseudomonadota</taxon>
        <taxon>Alphaproteobacteria</taxon>
        <taxon>Hyphomicrobiales</taxon>
        <taxon>Rhizobiaceae</taxon>
        <taxon>Rhizobium/Agrobacterium group</taxon>
        <taxon>Rhizobium</taxon>
    </lineage>
</organism>
<proteinExistence type="predicted"/>
<dbReference type="Proteomes" id="UP000557344">
    <property type="component" value="Unassembled WGS sequence"/>
</dbReference>
<protein>
    <submittedName>
        <fullName evidence="1">Uncharacterized protein</fullName>
    </submittedName>
</protein>
<evidence type="ECO:0000313" key="1">
    <source>
        <dbReference type="EMBL" id="MBB4480321.1"/>
    </source>
</evidence>